<name>A0ABU8L6U7_9MICO</name>
<evidence type="ECO:0000313" key="2">
    <source>
        <dbReference type="Proteomes" id="UP001371224"/>
    </source>
</evidence>
<comment type="caution">
    <text evidence="1">The sequence shown here is derived from an EMBL/GenBank/DDBJ whole genome shotgun (WGS) entry which is preliminary data.</text>
</comment>
<dbReference type="EMBL" id="JBBDGM010000001">
    <property type="protein sequence ID" value="MEJ1087039.1"/>
    <property type="molecule type" value="Genomic_DNA"/>
</dbReference>
<gene>
    <name evidence="1" type="ORF">WDU99_01765</name>
</gene>
<dbReference type="Proteomes" id="UP001371224">
    <property type="component" value="Unassembled WGS sequence"/>
</dbReference>
<organism evidence="1 2">
    <name type="scientific">Microbacterium bandirmense</name>
    <dbReference type="NCBI Taxonomy" id="3122050"/>
    <lineage>
        <taxon>Bacteria</taxon>
        <taxon>Bacillati</taxon>
        <taxon>Actinomycetota</taxon>
        <taxon>Actinomycetes</taxon>
        <taxon>Micrococcales</taxon>
        <taxon>Microbacteriaceae</taxon>
        <taxon>Microbacterium</taxon>
    </lineage>
</organism>
<keyword evidence="2" id="KW-1185">Reference proteome</keyword>
<evidence type="ECO:0000313" key="1">
    <source>
        <dbReference type="EMBL" id="MEJ1087039.1"/>
    </source>
</evidence>
<reference evidence="1 2" key="1">
    <citation type="submission" date="2024-02" db="EMBL/GenBank/DDBJ databases">
        <authorList>
            <person name="Saticioglu I.B."/>
        </authorList>
    </citation>
    <scope>NUCLEOTIDE SEQUENCE [LARGE SCALE GENOMIC DNA]</scope>
    <source>
        <strain evidence="1 2">Mu-80</strain>
    </source>
</reference>
<dbReference type="RefSeq" id="WP_337330712.1">
    <property type="nucleotide sequence ID" value="NZ_JBBDGM010000001.1"/>
</dbReference>
<proteinExistence type="predicted"/>
<protein>
    <submittedName>
        <fullName evidence="1">Uncharacterized protein</fullName>
    </submittedName>
</protein>
<accession>A0ABU8L6U7</accession>
<sequence>MPDAPDELIVINGMGGYVCSACGVPVESEPCDIHQPDAYARCTGITDRENGSRNDG</sequence>